<dbReference type="InterPro" id="IPR027267">
    <property type="entry name" value="AH/BAR_dom_sf"/>
</dbReference>
<comment type="caution">
    <text evidence="6">The sequence shown here is derived from an EMBL/GenBank/DDBJ whole genome shotgun (WGS) entry which is preliminary data.</text>
</comment>
<proteinExistence type="predicted"/>
<dbReference type="GO" id="GO:0005085">
    <property type="term" value="F:guanyl-nucleotide exchange factor activity"/>
    <property type="evidence" value="ECO:0007669"/>
    <property type="project" value="InterPro"/>
</dbReference>
<feature type="compositionally biased region" description="Low complexity" evidence="3">
    <location>
        <begin position="146"/>
        <end position="161"/>
    </location>
</feature>
<dbReference type="Gene3D" id="1.20.900.10">
    <property type="entry name" value="Dbl homology (DH) domain"/>
    <property type="match status" value="1"/>
</dbReference>
<gene>
    <name evidence="6" type="primary">DNMBP</name>
    <name evidence="6" type="ORF">Tcan_15051</name>
</gene>
<protein>
    <submittedName>
        <fullName evidence="6">Dynamin-binding protein</fullName>
    </submittedName>
</protein>
<accession>A0A0B2VST6</accession>
<dbReference type="Gene3D" id="1.20.1270.60">
    <property type="entry name" value="Arfaptin homology (AH) domain/BAR domain"/>
    <property type="match status" value="1"/>
</dbReference>
<evidence type="ECO:0000256" key="2">
    <source>
        <dbReference type="PROSITE-ProRule" id="PRU00192"/>
    </source>
</evidence>
<feature type="compositionally biased region" description="Polar residues" evidence="3">
    <location>
        <begin position="1090"/>
        <end position="1105"/>
    </location>
</feature>
<feature type="domain" description="SH3" evidence="4">
    <location>
        <begin position="1117"/>
        <end position="1180"/>
    </location>
</feature>
<organism evidence="6 7">
    <name type="scientific">Toxocara canis</name>
    <name type="common">Canine roundworm</name>
    <dbReference type="NCBI Taxonomy" id="6265"/>
    <lineage>
        <taxon>Eukaryota</taxon>
        <taxon>Metazoa</taxon>
        <taxon>Ecdysozoa</taxon>
        <taxon>Nematoda</taxon>
        <taxon>Chromadorea</taxon>
        <taxon>Rhabditida</taxon>
        <taxon>Spirurina</taxon>
        <taxon>Ascaridomorpha</taxon>
        <taxon>Ascaridoidea</taxon>
        <taxon>Toxocaridae</taxon>
        <taxon>Toxocara</taxon>
    </lineage>
</organism>
<reference evidence="6 7" key="1">
    <citation type="submission" date="2014-11" db="EMBL/GenBank/DDBJ databases">
        <title>Genetic blueprint of the zoonotic pathogen Toxocara canis.</title>
        <authorList>
            <person name="Zhu X.-Q."/>
            <person name="Korhonen P.K."/>
            <person name="Cai H."/>
            <person name="Young N.D."/>
            <person name="Nejsum P."/>
            <person name="von Samson-Himmelstjerna G."/>
            <person name="Boag P.R."/>
            <person name="Tan P."/>
            <person name="Li Q."/>
            <person name="Min J."/>
            <person name="Yang Y."/>
            <person name="Wang X."/>
            <person name="Fang X."/>
            <person name="Hall R.S."/>
            <person name="Hofmann A."/>
            <person name="Sternberg P.W."/>
            <person name="Jex A.R."/>
            <person name="Gasser R.B."/>
        </authorList>
    </citation>
    <scope>NUCLEOTIDE SEQUENCE [LARGE SCALE GENOMIC DNA]</scope>
    <source>
        <strain evidence="6">PN_DK_2014</strain>
    </source>
</reference>
<feature type="region of interest" description="Disordered" evidence="3">
    <location>
        <begin position="146"/>
        <end position="169"/>
    </location>
</feature>
<feature type="compositionally biased region" description="Polar residues" evidence="3">
    <location>
        <begin position="924"/>
        <end position="949"/>
    </location>
</feature>
<dbReference type="OMA" id="RRYDFLP"/>
<feature type="region of interest" description="Disordered" evidence="3">
    <location>
        <begin position="923"/>
        <end position="955"/>
    </location>
</feature>
<dbReference type="AlphaFoldDB" id="A0A0B2VST6"/>
<dbReference type="SUPFAM" id="SSF48065">
    <property type="entry name" value="DBL homology domain (DH-domain)"/>
    <property type="match status" value="1"/>
</dbReference>
<dbReference type="CDD" id="cd00174">
    <property type="entry name" value="SH3"/>
    <property type="match status" value="1"/>
</dbReference>
<dbReference type="InterPro" id="IPR051492">
    <property type="entry name" value="Dynamin-Rho_GEF"/>
</dbReference>
<dbReference type="STRING" id="6265.A0A0B2VST6"/>
<dbReference type="PROSITE" id="PS50002">
    <property type="entry name" value="SH3"/>
    <property type="match status" value="2"/>
</dbReference>
<dbReference type="GO" id="GO:0005737">
    <property type="term" value="C:cytoplasm"/>
    <property type="evidence" value="ECO:0007669"/>
    <property type="project" value="TreeGrafter"/>
</dbReference>
<dbReference type="Proteomes" id="UP000031036">
    <property type="component" value="Unassembled WGS sequence"/>
</dbReference>
<name>A0A0B2VST6_TOXCA</name>
<dbReference type="SUPFAM" id="SSF103657">
    <property type="entry name" value="BAR/IMD domain-like"/>
    <property type="match status" value="1"/>
</dbReference>
<dbReference type="EMBL" id="JPKZ01000989">
    <property type="protein sequence ID" value="KHN84364.1"/>
    <property type="molecule type" value="Genomic_DNA"/>
</dbReference>
<evidence type="ECO:0000313" key="6">
    <source>
        <dbReference type="EMBL" id="KHN84364.1"/>
    </source>
</evidence>
<feature type="region of interest" description="Disordered" evidence="3">
    <location>
        <begin position="1086"/>
        <end position="1105"/>
    </location>
</feature>
<evidence type="ECO:0000259" key="4">
    <source>
        <dbReference type="PROSITE" id="PS50002"/>
    </source>
</evidence>
<feature type="domain" description="DH" evidence="5">
    <location>
        <begin position="367"/>
        <end position="546"/>
    </location>
</feature>
<evidence type="ECO:0000256" key="1">
    <source>
        <dbReference type="ARBA" id="ARBA00022443"/>
    </source>
</evidence>
<dbReference type="PANTHER" id="PTHR22834:SF20">
    <property type="entry name" value="SH3 DOMAIN-CONTAINING PROTEIN"/>
    <property type="match status" value="1"/>
</dbReference>
<dbReference type="InterPro" id="IPR001452">
    <property type="entry name" value="SH3_domain"/>
</dbReference>
<evidence type="ECO:0000256" key="3">
    <source>
        <dbReference type="SAM" id="MobiDB-lite"/>
    </source>
</evidence>
<evidence type="ECO:0000313" key="7">
    <source>
        <dbReference type="Proteomes" id="UP000031036"/>
    </source>
</evidence>
<dbReference type="InterPro" id="IPR036028">
    <property type="entry name" value="SH3-like_dom_sf"/>
</dbReference>
<feature type="region of interest" description="Disordered" evidence="3">
    <location>
        <begin position="1051"/>
        <end position="1077"/>
    </location>
</feature>
<evidence type="ECO:0000259" key="5">
    <source>
        <dbReference type="PROSITE" id="PS50010"/>
    </source>
</evidence>
<dbReference type="PROSITE" id="PS50010">
    <property type="entry name" value="DH_2"/>
    <property type="match status" value="1"/>
</dbReference>
<sequence>MTKITRKVIAVSKEVDENWLEGTVIGGNGKRLGKAGYFPKPFIVALSHLKDNRAKVSLGANATTTLGSNNFASKGELYDVPPENSPAAECAPFEKVVFRNKESTSQKSATDRVYARSMYPFRSEESSEQLDPTCCERLEKQLHGKTSVLPSSFTSSSTSTTMQPRSLSVSPKNALGMASVLFDFTARQNDELSVCAGDSVSLVKMVNDEWAFCFDPANNRSGILPLSFLHVFGNDDDEDDLYEGGDNERTTPLPPAEFESLPVGSPTAQQITIDADQLDAFFGFSSGDSMQPSADINSIIKESFGYEQEKKKLAPARPPPPKLNAVRLRPTEPRRMAPPRPVSLPSFATDLQTPFSRAGPNLDMEATKQRVVEELIASELQYLSDIGMWQVEIENSSSLSAEHKVLFTNGIPQLKELSKKLIEQLAQQQGNPCEKQCYGFAFMQMRDDFMRTFALHFRCIEAINTLIETEPKVQSALRECVAEMRALGSNVFDVHTVVTRPIQRCLKYPLFIAELIKNTPISHIDHPKLVEALKQMSVVASKMNESKRRKELAQKYKAAEQESFSKRLSKLNIHTVKKKSNRFKYRLTSQIGLVRMHRDAAFDSIAHSLEISERRVCKFLHALQGYKHLISSQTRRYVDTFTANDKLSANTDKMNAEIRGFCKNLLLEVTNLNTYLDSTAVQEAKKYLRLPVTRMIQKRYDKLIDFESAKRSDKNVDDLRIKQGDYEALNNQLKMTLPKIIENINKRTFALVDSVILKDEQFFMTIAQLRDQLSSEACAFFVMPYRHFVDPYESRLRSLIAVGRMASEAQTKQLPENSFRQSSITDSPTRNVQKRMQTELERDALIRIMRGQGTESLLMLVVQRWPPDVVPDGDDQLCVERGDVLMVLTKGTLQQPWLCDNGIAKGYVPGSCLAPFTGTEHARTQQSQAHFPTSLSSSNAINQPSSQAEAANKVTKTEETDLIDLEENLLDLNSPIKAPASIIPVVAASPPPVVSKKAPPAIISPTNPFLGDVLHDVRSSEKDKIEGMRLDSSDAIFGDLFQDAHASRLSSVEDRANSPLSRPPLIPSRPTEKEADLANEQRIIVRESQGESGSQHTYYEPVSSPSFVESGNNSLFRSGELFKAEYDFDGAGDVQLSIKEGEKLCVVQKNDDEGNSAWWLVENEAGLIGYVPANYLSPLS</sequence>
<dbReference type="InterPro" id="IPR000219">
    <property type="entry name" value="DH_dom"/>
</dbReference>
<dbReference type="Pfam" id="PF00018">
    <property type="entry name" value="SH3_1"/>
    <property type="match status" value="2"/>
</dbReference>
<dbReference type="InterPro" id="IPR035899">
    <property type="entry name" value="DBL_dom_sf"/>
</dbReference>
<dbReference type="SMART" id="SM00325">
    <property type="entry name" value="RhoGEF"/>
    <property type="match status" value="1"/>
</dbReference>
<keyword evidence="7" id="KW-1185">Reference proteome</keyword>
<dbReference type="SMART" id="SM00326">
    <property type="entry name" value="SH3"/>
    <property type="match status" value="3"/>
</dbReference>
<dbReference type="Pfam" id="PF00621">
    <property type="entry name" value="RhoGEF"/>
    <property type="match status" value="1"/>
</dbReference>
<dbReference type="OrthoDB" id="27823at2759"/>
<keyword evidence="1 2" id="KW-0728">SH3 domain</keyword>
<feature type="domain" description="SH3" evidence="4">
    <location>
        <begin position="173"/>
        <end position="234"/>
    </location>
</feature>
<dbReference type="SUPFAM" id="SSF50044">
    <property type="entry name" value="SH3-domain"/>
    <property type="match status" value="3"/>
</dbReference>
<dbReference type="Gene3D" id="2.30.30.40">
    <property type="entry name" value="SH3 Domains"/>
    <property type="match status" value="3"/>
</dbReference>
<dbReference type="PANTHER" id="PTHR22834">
    <property type="entry name" value="NUCLEAR FUSION PROTEIN FUS2"/>
    <property type="match status" value="1"/>
</dbReference>